<dbReference type="FunFam" id="2.40.10.10:FF:000028">
    <property type="entry name" value="Serine protease easter"/>
    <property type="match status" value="1"/>
</dbReference>
<dbReference type="InterPro" id="IPR033116">
    <property type="entry name" value="TRYPSIN_SER"/>
</dbReference>
<dbReference type="PROSITE" id="PS00134">
    <property type="entry name" value="TRYPSIN_HIS"/>
    <property type="match status" value="1"/>
</dbReference>
<dbReference type="PRINTS" id="PR00722">
    <property type="entry name" value="CHYMOTRYPSIN"/>
</dbReference>
<dbReference type="Pfam" id="PF12032">
    <property type="entry name" value="CLIP"/>
    <property type="match status" value="1"/>
</dbReference>
<name>A0A2D0XV03_9CUCU</name>
<keyword evidence="3 8" id="KW-0378">Hydrolase</keyword>
<dbReference type="InterPro" id="IPR038565">
    <property type="entry name" value="CLIP_sf"/>
</dbReference>
<dbReference type="PANTHER" id="PTHR24256">
    <property type="entry name" value="TRYPTASE-RELATED"/>
    <property type="match status" value="1"/>
</dbReference>
<dbReference type="InterPro" id="IPR022700">
    <property type="entry name" value="CLIP"/>
</dbReference>
<feature type="domain" description="Clip" evidence="11">
    <location>
        <begin position="30"/>
        <end position="80"/>
    </location>
</feature>
<evidence type="ECO:0000259" key="10">
    <source>
        <dbReference type="PROSITE" id="PS50240"/>
    </source>
</evidence>
<evidence type="ECO:0000256" key="7">
    <source>
        <dbReference type="ARBA" id="ARBA00024195"/>
    </source>
</evidence>
<evidence type="ECO:0000256" key="5">
    <source>
        <dbReference type="ARBA" id="ARBA00023157"/>
    </source>
</evidence>
<evidence type="ECO:0000256" key="8">
    <source>
        <dbReference type="RuleBase" id="RU363034"/>
    </source>
</evidence>
<dbReference type="SMART" id="SM00680">
    <property type="entry name" value="CLIP"/>
    <property type="match status" value="1"/>
</dbReference>
<comment type="subcellular location">
    <subcellularLocation>
        <location evidence="9">Secreted</location>
    </subcellularLocation>
</comment>
<dbReference type="SMART" id="SM00020">
    <property type="entry name" value="Tryp_SPc"/>
    <property type="match status" value="1"/>
</dbReference>
<dbReference type="InterPro" id="IPR001314">
    <property type="entry name" value="Peptidase_S1A"/>
</dbReference>
<organism evidence="12">
    <name type="scientific">Octodonta nipae</name>
    <dbReference type="NCBI Taxonomy" id="1432747"/>
    <lineage>
        <taxon>Eukaryota</taxon>
        <taxon>Metazoa</taxon>
        <taxon>Ecdysozoa</taxon>
        <taxon>Arthropoda</taxon>
        <taxon>Hexapoda</taxon>
        <taxon>Insecta</taxon>
        <taxon>Pterygota</taxon>
        <taxon>Neoptera</taxon>
        <taxon>Endopterygota</taxon>
        <taxon>Coleoptera</taxon>
        <taxon>Polyphaga</taxon>
        <taxon>Cucujiformia</taxon>
        <taxon>Chrysomeloidea</taxon>
        <taxon>Chrysomelidae</taxon>
        <taxon>Cassidinae</taxon>
        <taxon>Octodonta</taxon>
    </lineage>
</organism>
<dbReference type="Gene3D" id="3.30.1640.30">
    <property type="match status" value="1"/>
</dbReference>
<keyword evidence="2 9" id="KW-0732">Signal</keyword>
<keyword evidence="9" id="KW-0964">Secreted</keyword>
<sequence length="386" mass="42394">MSSTKVFNFVIFIVVCVGCGTYAQYDFDGECRTPNGESANCISIYDCPLLLKSIRSGNPSKMQFLKNSHCGYDRDPLVCCGSDDDFETDSSDESSEVSLRGTNGRREVRNTALPGRNSCGFQETDKILGGENADMDEFPWMARLQYQNATGHRSFACGGSLISPRYVLTAAHCLTGEIVVKLGRLVSVRLGEWNANSNVDCVGVQRKMKICNDPPVDVGIESAIPHERYNVNDDNRHNDIGIVRLNRKVSYSNFVRPICLPLPNEASRPGEGLFVSGWGRTLTSSKSAIKQKLRVPFADKSSCSRRFSSARIQLSDGQICAGGEKDKDSCRGDSGGPLMTTTRGDPSQWYIEGIVSFGANCGTFGWPGVYTKVSSYLNWISQNVRN</sequence>
<dbReference type="EC" id="3.4.21.-" evidence="8"/>
<reference evidence="12" key="1">
    <citation type="journal article" date="2017" name="Arch. Insect Biochem. Physiol.">
        <title>Identification of three prophenoloxidase-activating factors (PPAFs) from an invasive beetle Octodonta nipae Maulik (Coleoptera: Chrysomelidae) and their roles in the prophenoloxidase activation.</title>
        <authorList>
            <person name="Zhang H."/>
            <person name="Tang B."/>
            <person name="Lin Y."/>
            <person name="Chen Z."/>
            <person name="Zhang X."/>
            <person name="Ji T."/>
            <person name="Zhang X."/>
            <person name="Hou Y."/>
        </authorList>
    </citation>
    <scope>NUCLEOTIDE SEQUENCE</scope>
</reference>
<keyword evidence="1 8" id="KW-0645">Protease</keyword>
<dbReference type="PROSITE" id="PS51888">
    <property type="entry name" value="CLIP"/>
    <property type="match status" value="1"/>
</dbReference>
<accession>A0A2D0XV03</accession>
<dbReference type="GO" id="GO:0006508">
    <property type="term" value="P:proteolysis"/>
    <property type="evidence" value="ECO:0007669"/>
    <property type="project" value="UniProtKB-KW"/>
</dbReference>
<evidence type="ECO:0000313" key="12">
    <source>
        <dbReference type="EMBL" id="ASN76826.1"/>
    </source>
</evidence>
<dbReference type="Pfam" id="PF00089">
    <property type="entry name" value="Trypsin"/>
    <property type="match status" value="1"/>
</dbReference>
<dbReference type="GO" id="GO:0004252">
    <property type="term" value="F:serine-type endopeptidase activity"/>
    <property type="evidence" value="ECO:0007669"/>
    <property type="project" value="UniProtKB-UniRule"/>
</dbReference>
<keyword evidence="4 8" id="KW-0720">Serine protease</keyword>
<dbReference type="CDD" id="cd00190">
    <property type="entry name" value="Tryp_SPc"/>
    <property type="match status" value="1"/>
</dbReference>
<dbReference type="GO" id="GO:0005576">
    <property type="term" value="C:extracellular region"/>
    <property type="evidence" value="ECO:0007669"/>
    <property type="project" value="UniProtKB-SubCell"/>
</dbReference>
<dbReference type="FunFam" id="2.40.10.10:FF:000084">
    <property type="entry name" value="Serine protease easter"/>
    <property type="match status" value="1"/>
</dbReference>
<evidence type="ECO:0000259" key="11">
    <source>
        <dbReference type="PROSITE" id="PS51888"/>
    </source>
</evidence>
<evidence type="ECO:0000256" key="6">
    <source>
        <dbReference type="ARBA" id="ARBA00023180"/>
    </source>
</evidence>
<evidence type="ECO:0000256" key="3">
    <source>
        <dbReference type="ARBA" id="ARBA00022801"/>
    </source>
</evidence>
<dbReference type="InterPro" id="IPR051487">
    <property type="entry name" value="Ser/Thr_Proteases_Immune/Dev"/>
</dbReference>
<dbReference type="SUPFAM" id="SSF50494">
    <property type="entry name" value="Trypsin-like serine proteases"/>
    <property type="match status" value="1"/>
</dbReference>
<protein>
    <recommendedName>
        <fullName evidence="9">CLIP domain-containing serine protease</fullName>
        <ecNumber evidence="8">3.4.21.-</ecNumber>
    </recommendedName>
</protein>
<dbReference type="InterPro" id="IPR043504">
    <property type="entry name" value="Peptidase_S1_PA_chymotrypsin"/>
</dbReference>
<feature type="signal peptide" evidence="9">
    <location>
        <begin position="1"/>
        <end position="23"/>
    </location>
</feature>
<feature type="chain" id="PRO_5023962231" description="CLIP domain-containing serine protease" evidence="9">
    <location>
        <begin position="24"/>
        <end position="386"/>
    </location>
</feature>
<keyword evidence="6" id="KW-0325">Glycoprotein</keyword>
<feature type="domain" description="Peptidase S1" evidence="10">
    <location>
        <begin position="127"/>
        <end position="385"/>
    </location>
</feature>
<dbReference type="Gene3D" id="2.40.10.10">
    <property type="entry name" value="Trypsin-like serine proteases"/>
    <property type="match status" value="2"/>
</dbReference>
<dbReference type="InterPro" id="IPR009003">
    <property type="entry name" value="Peptidase_S1_PA"/>
</dbReference>
<dbReference type="PROSITE" id="PS50240">
    <property type="entry name" value="TRYPSIN_DOM"/>
    <property type="match status" value="1"/>
</dbReference>
<evidence type="ECO:0000256" key="9">
    <source>
        <dbReference type="RuleBase" id="RU366078"/>
    </source>
</evidence>
<keyword evidence="5" id="KW-1015">Disulfide bond</keyword>
<evidence type="ECO:0000256" key="2">
    <source>
        <dbReference type="ARBA" id="ARBA00022729"/>
    </source>
</evidence>
<dbReference type="PROSITE" id="PS00135">
    <property type="entry name" value="TRYPSIN_SER"/>
    <property type="match status" value="1"/>
</dbReference>
<dbReference type="EMBL" id="KX346579">
    <property type="protein sequence ID" value="ASN76826.1"/>
    <property type="molecule type" value="mRNA"/>
</dbReference>
<evidence type="ECO:0000256" key="1">
    <source>
        <dbReference type="ARBA" id="ARBA00022670"/>
    </source>
</evidence>
<dbReference type="AlphaFoldDB" id="A0A2D0XV03"/>
<dbReference type="InterPro" id="IPR018114">
    <property type="entry name" value="TRYPSIN_HIS"/>
</dbReference>
<comment type="domain">
    <text evidence="9">The clip domain consists of 35-55 residues which are 'knitted' together usually by 3 conserved disulfide bonds forming a clip-like compact structure.</text>
</comment>
<comment type="similarity">
    <text evidence="7 9">Belongs to the peptidase S1 family. CLIP subfamily.</text>
</comment>
<dbReference type="InterPro" id="IPR001254">
    <property type="entry name" value="Trypsin_dom"/>
</dbReference>
<proteinExistence type="evidence at transcript level"/>
<evidence type="ECO:0000256" key="4">
    <source>
        <dbReference type="ARBA" id="ARBA00022825"/>
    </source>
</evidence>